<keyword evidence="1" id="KW-0472">Membrane</keyword>
<dbReference type="InterPro" id="IPR019421">
    <property type="entry name" value="7TM_GPCR_serpentine_rcpt_Srd"/>
</dbReference>
<dbReference type="Gene3D" id="1.20.1070.10">
    <property type="entry name" value="Rhodopsin 7-helix transmembrane proteins"/>
    <property type="match status" value="1"/>
</dbReference>
<feature type="transmembrane region" description="Helical" evidence="1">
    <location>
        <begin position="75"/>
        <end position="100"/>
    </location>
</feature>
<keyword evidence="1" id="KW-0812">Transmembrane</keyword>
<feature type="transmembrane region" description="Helical" evidence="1">
    <location>
        <begin position="121"/>
        <end position="149"/>
    </location>
</feature>
<keyword evidence="3" id="KW-1185">Reference proteome</keyword>
<comment type="caution">
    <text evidence="2">The sequence shown here is derived from an EMBL/GenBank/DDBJ whole genome shotgun (WGS) entry which is preliminary data.</text>
</comment>
<dbReference type="Pfam" id="PF10317">
    <property type="entry name" value="7TM_GPCR_Srd"/>
    <property type="match status" value="1"/>
</dbReference>
<reference evidence="2 3" key="1">
    <citation type="journal article" date="2017" name="Curr. Biol.">
        <title>Genome architecture and evolution of a unichromosomal asexual nematode.</title>
        <authorList>
            <person name="Fradin H."/>
            <person name="Zegar C."/>
            <person name="Gutwein M."/>
            <person name="Lucas J."/>
            <person name="Kovtun M."/>
            <person name="Corcoran D."/>
            <person name="Baugh L.R."/>
            <person name="Kiontke K."/>
            <person name="Gunsalus K."/>
            <person name="Fitch D.H."/>
            <person name="Piano F."/>
        </authorList>
    </citation>
    <scope>NUCLEOTIDE SEQUENCE [LARGE SCALE GENOMIC DNA]</scope>
    <source>
        <strain evidence="2">PF1309</strain>
    </source>
</reference>
<feature type="transmembrane region" description="Helical" evidence="1">
    <location>
        <begin position="155"/>
        <end position="179"/>
    </location>
</feature>
<dbReference type="Proteomes" id="UP000218231">
    <property type="component" value="Unassembled WGS sequence"/>
</dbReference>
<name>A0A2A2KIE4_9BILA</name>
<evidence type="ECO:0000313" key="3">
    <source>
        <dbReference type="Proteomes" id="UP000218231"/>
    </source>
</evidence>
<sequence>MLLNLTKFRRLTPTKRHFVIYHTCYWAYMFLFFFTVPLSLGDEEHQKKFQDYVFDELGSYAMIGGGSPIESNGPLYYLIGVFMTISVSYVIITFCTVSIFNYLGSNVKHMSDKTVELMKIILYMLICLVFSPLLMGLVPLMLCFLFYFIGLSEDIIARYAGVAEAITPACKATLSLAFLKYYHMKQKRAPRTSISVRHPNAIATY</sequence>
<gene>
    <name evidence="2" type="ORF">WR25_16285</name>
</gene>
<evidence type="ECO:0000313" key="2">
    <source>
        <dbReference type="EMBL" id="PAV73754.1"/>
    </source>
</evidence>
<keyword evidence="1" id="KW-1133">Transmembrane helix</keyword>
<organism evidence="2 3">
    <name type="scientific">Diploscapter pachys</name>
    <dbReference type="NCBI Taxonomy" id="2018661"/>
    <lineage>
        <taxon>Eukaryota</taxon>
        <taxon>Metazoa</taxon>
        <taxon>Ecdysozoa</taxon>
        <taxon>Nematoda</taxon>
        <taxon>Chromadorea</taxon>
        <taxon>Rhabditida</taxon>
        <taxon>Rhabditina</taxon>
        <taxon>Rhabditomorpha</taxon>
        <taxon>Rhabditoidea</taxon>
        <taxon>Rhabditidae</taxon>
        <taxon>Diploscapter</taxon>
    </lineage>
</organism>
<accession>A0A2A2KIE4</accession>
<dbReference type="AlphaFoldDB" id="A0A2A2KIE4"/>
<protein>
    <submittedName>
        <fullName evidence="2">Uncharacterized protein</fullName>
    </submittedName>
</protein>
<feature type="transmembrane region" description="Helical" evidence="1">
    <location>
        <begin position="20"/>
        <end position="40"/>
    </location>
</feature>
<proteinExistence type="predicted"/>
<evidence type="ECO:0000256" key="1">
    <source>
        <dbReference type="SAM" id="Phobius"/>
    </source>
</evidence>
<dbReference type="EMBL" id="LIAE01008526">
    <property type="protein sequence ID" value="PAV73754.1"/>
    <property type="molecule type" value="Genomic_DNA"/>
</dbReference>